<reference evidence="2 3" key="1">
    <citation type="submission" date="2024-11" db="EMBL/GenBank/DDBJ databases">
        <title>Chromosome-level genome assembly of Eucalyptus globulus Labill. provides insights into its genome evolution.</title>
        <authorList>
            <person name="Li X."/>
        </authorList>
    </citation>
    <scope>NUCLEOTIDE SEQUENCE [LARGE SCALE GENOMIC DNA]</scope>
    <source>
        <strain evidence="2">CL2024</strain>
        <tissue evidence="2">Fresh tender leaves</tissue>
    </source>
</reference>
<dbReference type="EMBL" id="JBJKBG010000004">
    <property type="protein sequence ID" value="KAL3741752.1"/>
    <property type="molecule type" value="Genomic_DNA"/>
</dbReference>
<gene>
    <name evidence="2" type="ORF">ACJRO7_017253</name>
</gene>
<comment type="caution">
    <text evidence="2">The sequence shown here is derived from an EMBL/GenBank/DDBJ whole genome shotgun (WGS) entry which is preliminary data.</text>
</comment>
<accession>A0ABD3KQX1</accession>
<name>A0ABD3KQX1_EUCGL</name>
<evidence type="ECO:0000313" key="3">
    <source>
        <dbReference type="Proteomes" id="UP001634007"/>
    </source>
</evidence>
<dbReference type="AlphaFoldDB" id="A0ABD3KQX1"/>
<feature type="region of interest" description="Disordered" evidence="1">
    <location>
        <begin position="65"/>
        <end position="141"/>
    </location>
</feature>
<proteinExistence type="predicted"/>
<dbReference type="InterPro" id="IPR038777">
    <property type="entry name" value="At4g18490-like"/>
</dbReference>
<dbReference type="PANTHER" id="PTHR36380:SF1">
    <property type="entry name" value="OS01G0755100 PROTEIN"/>
    <property type="match status" value="1"/>
</dbReference>
<keyword evidence="3" id="KW-1185">Reference proteome</keyword>
<protein>
    <submittedName>
        <fullName evidence="2">Uncharacterized protein</fullName>
    </submittedName>
</protein>
<feature type="compositionally biased region" description="Polar residues" evidence="1">
    <location>
        <begin position="12"/>
        <end position="26"/>
    </location>
</feature>
<dbReference type="PANTHER" id="PTHR36380">
    <property type="entry name" value="BNAA03G58330D PROTEIN"/>
    <property type="match status" value="1"/>
</dbReference>
<feature type="compositionally biased region" description="Low complexity" evidence="1">
    <location>
        <begin position="66"/>
        <end position="76"/>
    </location>
</feature>
<dbReference type="Proteomes" id="UP001634007">
    <property type="component" value="Unassembled WGS sequence"/>
</dbReference>
<organism evidence="2 3">
    <name type="scientific">Eucalyptus globulus</name>
    <name type="common">Tasmanian blue gum</name>
    <dbReference type="NCBI Taxonomy" id="34317"/>
    <lineage>
        <taxon>Eukaryota</taxon>
        <taxon>Viridiplantae</taxon>
        <taxon>Streptophyta</taxon>
        <taxon>Embryophyta</taxon>
        <taxon>Tracheophyta</taxon>
        <taxon>Spermatophyta</taxon>
        <taxon>Magnoliopsida</taxon>
        <taxon>eudicotyledons</taxon>
        <taxon>Gunneridae</taxon>
        <taxon>Pentapetalae</taxon>
        <taxon>rosids</taxon>
        <taxon>malvids</taxon>
        <taxon>Myrtales</taxon>
        <taxon>Myrtaceae</taxon>
        <taxon>Myrtoideae</taxon>
        <taxon>Eucalypteae</taxon>
        <taxon>Eucalyptus</taxon>
    </lineage>
</organism>
<feature type="compositionally biased region" description="Polar residues" evidence="1">
    <location>
        <begin position="85"/>
        <end position="98"/>
    </location>
</feature>
<evidence type="ECO:0000313" key="2">
    <source>
        <dbReference type="EMBL" id="KAL3741752.1"/>
    </source>
</evidence>
<sequence length="170" mass="19029">MRRAIRTKEGQLGSNPTEEISSMRNSEQITAMRALPHCSKSTKNGSLLKSSLKRKSYEGSVANLMSFSPSEWPSESPSEKRSFRESSQAVVTEQVCNHENTDQSKMDSLSGDHPKFQLKISPKARSTEIGSPSVMESDENVEKAEAYTKELEDICNMLKKKQEEAKELLV</sequence>
<evidence type="ECO:0000256" key="1">
    <source>
        <dbReference type="SAM" id="MobiDB-lite"/>
    </source>
</evidence>
<feature type="region of interest" description="Disordered" evidence="1">
    <location>
        <begin position="1"/>
        <end position="26"/>
    </location>
</feature>
<feature type="compositionally biased region" description="Basic and acidic residues" evidence="1">
    <location>
        <begin position="99"/>
        <end position="115"/>
    </location>
</feature>